<dbReference type="FunFam" id="3.30.70.330:FF:000025">
    <property type="entry name" value="RNA-binding protein Musashi homolog 2 isoform X1"/>
    <property type="match status" value="1"/>
</dbReference>
<organism evidence="6 7">
    <name type="scientific">Puccinia striiformis</name>
    <dbReference type="NCBI Taxonomy" id="27350"/>
    <lineage>
        <taxon>Eukaryota</taxon>
        <taxon>Fungi</taxon>
        <taxon>Dikarya</taxon>
        <taxon>Basidiomycota</taxon>
        <taxon>Pucciniomycotina</taxon>
        <taxon>Pucciniomycetes</taxon>
        <taxon>Pucciniales</taxon>
        <taxon>Pucciniaceae</taxon>
        <taxon>Puccinia</taxon>
    </lineage>
</organism>
<dbReference type="GO" id="GO:0006417">
    <property type="term" value="P:regulation of translation"/>
    <property type="evidence" value="ECO:0007669"/>
    <property type="project" value="TreeGrafter"/>
</dbReference>
<dbReference type="InterPro" id="IPR034156">
    <property type="entry name" value="Hrp1_RRM1"/>
</dbReference>
<dbReference type="CDD" id="cd12577">
    <property type="entry name" value="RRM1_Hrp1p"/>
    <property type="match status" value="1"/>
</dbReference>
<dbReference type="GO" id="GO:0003729">
    <property type="term" value="F:mRNA binding"/>
    <property type="evidence" value="ECO:0007669"/>
    <property type="project" value="TreeGrafter"/>
</dbReference>
<dbReference type="AlphaFoldDB" id="A0A2S4UUK1"/>
<evidence type="ECO:0000313" key="7">
    <source>
        <dbReference type="Proteomes" id="UP000239156"/>
    </source>
</evidence>
<dbReference type="EMBL" id="PKSL01000168">
    <property type="protein sequence ID" value="POW00942.1"/>
    <property type="molecule type" value="Genomic_DNA"/>
</dbReference>
<evidence type="ECO:0000259" key="5">
    <source>
        <dbReference type="PROSITE" id="PS50102"/>
    </source>
</evidence>
<dbReference type="PROSITE" id="PS50102">
    <property type="entry name" value="RRM"/>
    <property type="match status" value="2"/>
</dbReference>
<dbReference type="Proteomes" id="UP000239156">
    <property type="component" value="Unassembled WGS sequence"/>
</dbReference>
<feature type="compositionally biased region" description="Low complexity" evidence="4">
    <location>
        <begin position="536"/>
        <end position="548"/>
    </location>
</feature>
<name>A0A2S4UUK1_9BASI</name>
<sequence>MPEKISPENSTYALHERDLQLALIRCMLVLIRSPGGTSSSSAKLRRSRSCTARGVPLLLPRVVSAVTRQPSPPSAVLAIPSPSLNHNEPRNQDHSLRRLFLTDSSLAHPNDHTHPETVQMAELDLYGDLYGDVDDVGSPVALSPSQQAPPTTNETASAIQTEPRARAPSPPAKVDPTKSNPYASPPTTFSISTYEDPSYASKKHHSTRRSDSPRSPRLSADHNSSAPTGPGSKVWGIKPSDMPDEGKMFVGGLNWETTEDALKQYFAQFGSVIHCTIMRDPTNGRSRGFAFLTFADAAVVNKVMVKEHFLDGKLIDPKRAIPRGSGPVPPGPPSAPIPDRRGPYHQFGSETPASLSNKLFCRGMPDDATPSSFRSYWAQYDSQANIEEAVLMMDRDSNRHRGFGFVNLVTGDDADALLRCGPFVMDGHPLEVKRKAPSRARFDIRDDVGKMPPPSVDRYGVPYSGSSHHDPAPFHPAPMGGYFKPGMSSSSWKGWSPSMVQPMSGGSSRGVYMGMGVPHDDRGMSSSRGMVHDIPGSSYGGSYHRSSSGGYGHDWRGGSSSGMRSVGSSSYPSYHQHSHPPPAGPSRSSRGPRNYAPY</sequence>
<proteinExistence type="predicted"/>
<feature type="region of interest" description="Disordered" evidence="4">
    <location>
        <begin position="69"/>
        <end position="91"/>
    </location>
</feature>
<feature type="domain" description="RRM" evidence="5">
    <location>
        <begin position="357"/>
        <end position="437"/>
    </location>
</feature>
<dbReference type="InterPro" id="IPR035979">
    <property type="entry name" value="RBD_domain_sf"/>
</dbReference>
<keyword evidence="2 3" id="KW-0694">RNA-binding</keyword>
<dbReference type="SUPFAM" id="SSF54928">
    <property type="entry name" value="RNA-binding domain, RBD"/>
    <property type="match status" value="2"/>
</dbReference>
<feature type="compositionally biased region" description="Low complexity" evidence="4">
    <location>
        <begin position="585"/>
        <end position="598"/>
    </location>
</feature>
<dbReference type="VEuPathDB" id="FungiDB:PSHT_07379"/>
<feature type="compositionally biased region" description="Polar residues" evidence="4">
    <location>
        <begin position="143"/>
        <end position="160"/>
    </location>
</feature>
<evidence type="ECO:0000256" key="1">
    <source>
        <dbReference type="ARBA" id="ARBA00022737"/>
    </source>
</evidence>
<dbReference type="Gene3D" id="3.30.70.330">
    <property type="match status" value="2"/>
</dbReference>
<evidence type="ECO:0000256" key="4">
    <source>
        <dbReference type="SAM" id="MobiDB-lite"/>
    </source>
</evidence>
<accession>A0A2S4UUK1</accession>
<keyword evidence="1" id="KW-0677">Repeat</keyword>
<evidence type="ECO:0000256" key="2">
    <source>
        <dbReference type="ARBA" id="ARBA00022884"/>
    </source>
</evidence>
<feature type="compositionally biased region" description="Pro residues" evidence="4">
    <location>
        <begin position="327"/>
        <end position="336"/>
    </location>
</feature>
<comment type="caution">
    <text evidence="6">The sequence shown here is derived from an EMBL/GenBank/DDBJ whole genome shotgun (WGS) entry which is preliminary data.</text>
</comment>
<evidence type="ECO:0000256" key="3">
    <source>
        <dbReference type="PROSITE-ProRule" id="PRU00176"/>
    </source>
</evidence>
<evidence type="ECO:0000313" key="6">
    <source>
        <dbReference type="EMBL" id="POW00942.1"/>
    </source>
</evidence>
<feature type="region of interest" description="Disordered" evidence="4">
    <location>
        <begin position="520"/>
        <end position="598"/>
    </location>
</feature>
<dbReference type="InterPro" id="IPR000504">
    <property type="entry name" value="RRM_dom"/>
</dbReference>
<dbReference type="VEuPathDB" id="FungiDB:PSTT_12802"/>
<dbReference type="Pfam" id="PF00076">
    <property type="entry name" value="RRM_1"/>
    <property type="match status" value="1"/>
</dbReference>
<dbReference type="InterPro" id="IPR012677">
    <property type="entry name" value="Nucleotide-bd_a/b_plait_sf"/>
</dbReference>
<reference evidence="6" key="1">
    <citation type="submission" date="2017-12" db="EMBL/GenBank/DDBJ databases">
        <title>Gene loss provides genomic basis for host adaptation in cereal stripe rust fungi.</title>
        <authorList>
            <person name="Xia C."/>
        </authorList>
    </citation>
    <scope>NUCLEOTIDE SEQUENCE [LARGE SCALE GENOMIC DNA]</scope>
    <source>
        <strain evidence="6">93-210</strain>
    </source>
</reference>
<feature type="region of interest" description="Disordered" evidence="4">
    <location>
        <begin position="136"/>
        <end position="240"/>
    </location>
</feature>
<feature type="compositionally biased region" description="Low complexity" evidence="4">
    <location>
        <begin position="557"/>
        <end position="575"/>
    </location>
</feature>
<protein>
    <recommendedName>
        <fullName evidence="5">RRM domain-containing protein</fullName>
    </recommendedName>
</protein>
<dbReference type="SMART" id="SM00360">
    <property type="entry name" value="RRM"/>
    <property type="match status" value="2"/>
</dbReference>
<dbReference type="PANTHER" id="PTHR48032:SF6">
    <property type="entry name" value="RNA-BINDING (RRM_RBD_RNP MOTIFS) FAMILY PROTEIN"/>
    <property type="match status" value="1"/>
</dbReference>
<feature type="domain" description="RRM" evidence="5">
    <location>
        <begin position="246"/>
        <end position="321"/>
    </location>
</feature>
<feature type="compositionally biased region" description="Polar residues" evidence="4">
    <location>
        <begin position="177"/>
        <end position="195"/>
    </location>
</feature>
<feature type="region of interest" description="Disordered" evidence="4">
    <location>
        <begin position="319"/>
        <end position="341"/>
    </location>
</feature>
<keyword evidence="7" id="KW-1185">Reference proteome</keyword>
<gene>
    <name evidence="6" type="ORF">PSTT_12802</name>
</gene>
<dbReference type="PANTHER" id="PTHR48032">
    <property type="entry name" value="RNA-BINDING PROTEIN MUSASHI HOMOLOG RBP6"/>
    <property type="match status" value="1"/>
</dbReference>